<evidence type="ECO:0000256" key="3">
    <source>
        <dbReference type="ARBA" id="ARBA00023274"/>
    </source>
</evidence>
<keyword evidence="2" id="KW-0689">Ribosomal protein</keyword>
<dbReference type="PANTHER" id="PTHR14503:SF4">
    <property type="entry name" value="LARGE RIBOSOMAL SUBUNIT PROTEIN BL34M"/>
    <property type="match status" value="1"/>
</dbReference>
<keyword evidence="6" id="KW-1185">Reference proteome</keyword>
<dbReference type="HAMAP" id="MF_00391">
    <property type="entry name" value="Ribosomal_bL34"/>
    <property type="match status" value="1"/>
</dbReference>
<evidence type="ECO:0000313" key="6">
    <source>
        <dbReference type="Proteomes" id="UP000027586"/>
    </source>
</evidence>
<comment type="similarity">
    <text evidence="1">Belongs to the bacterial ribosomal protein bL34 family.</text>
</comment>
<keyword evidence="3" id="KW-0687">Ribonucleoprotein</keyword>
<gene>
    <name evidence="5" type="ORF">LCOR_06460.1</name>
</gene>
<reference evidence="5" key="1">
    <citation type="submission" date="2013-08" db="EMBL/GenBank/DDBJ databases">
        <title>Gene expansion shapes genome architecture in the human pathogen Lichtheimia corymbifera: an evolutionary genomics analysis in the ancient terrestrial Mucorales (Mucoromycotina).</title>
        <authorList>
            <person name="Schwartze V.U."/>
            <person name="Winter S."/>
            <person name="Shelest E."/>
            <person name="Marcet-Houben M."/>
            <person name="Horn F."/>
            <person name="Wehner S."/>
            <person name="Hoffmann K."/>
            <person name="Riege K."/>
            <person name="Sammeth M."/>
            <person name="Nowrousian M."/>
            <person name="Valiante V."/>
            <person name="Linde J."/>
            <person name="Jacobsen I.D."/>
            <person name="Marz M."/>
            <person name="Brakhage A.A."/>
            <person name="Gabaldon T."/>
            <person name="Bocker S."/>
            <person name="Voigt K."/>
        </authorList>
    </citation>
    <scope>NUCLEOTIDE SEQUENCE [LARGE SCALE GENOMIC DNA]</scope>
    <source>
        <strain evidence="5">FSU 9682</strain>
    </source>
</reference>
<dbReference type="EMBL" id="CBTN010000028">
    <property type="protein sequence ID" value="CDH55306.1"/>
    <property type="molecule type" value="Genomic_DNA"/>
</dbReference>
<evidence type="ECO:0000256" key="2">
    <source>
        <dbReference type="ARBA" id="ARBA00022980"/>
    </source>
</evidence>
<dbReference type="InterPro" id="IPR000271">
    <property type="entry name" value="Ribosomal_bL34"/>
</dbReference>
<organism evidence="5 6">
    <name type="scientific">Lichtheimia corymbifera JMRC:FSU:9682</name>
    <dbReference type="NCBI Taxonomy" id="1263082"/>
    <lineage>
        <taxon>Eukaryota</taxon>
        <taxon>Fungi</taxon>
        <taxon>Fungi incertae sedis</taxon>
        <taxon>Mucoromycota</taxon>
        <taxon>Mucoromycotina</taxon>
        <taxon>Mucoromycetes</taxon>
        <taxon>Mucorales</taxon>
        <taxon>Lichtheimiaceae</taxon>
        <taxon>Lichtheimia</taxon>
    </lineage>
</organism>
<dbReference type="Proteomes" id="UP000027586">
    <property type="component" value="Unassembled WGS sequence"/>
</dbReference>
<dbReference type="OrthoDB" id="431691at2759"/>
<protein>
    <recommendedName>
        <fullName evidence="4">Large ribosomal subunit protein bL34m</fullName>
    </recommendedName>
</protein>
<sequence>MSFLNRVWSLTRSRVAPQLSNVAMRPGIQSPLSGSGLSTMFPGMGWSNPLASQMRFVTYGNTFQPSNLVRKRRHGFLARMTRKNGRRVIARRRAKGRRNLSH</sequence>
<dbReference type="NCBIfam" id="TIGR01030">
    <property type="entry name" value="rpmH_bact"/>
    <property type="match status" value="1"/>
</dbReference>
<proteinExistence type="inferred from homology"/>
<dbReference type="Gene3D" id="1.10.287.3980">
    <property type="match status" value="1"/>
</dbReference>
<dbReference type="GO" id="GO:0006412">
    <property type="term" value="P:translation"/>
    <property type="evidence" value="ECO:0007669"/>
    <property type="project" value="InterPro"/>
</dbReference>
<evidence type="ECO:0000256" key="1">
    <source>
        <dbReference type="ARBA" id="ARBA00010111"/>
    </source>
</evidence>
<dbReference type="FunFam" id="1.10.287.3980:FF:000001">
    <property type="entry name" value="Mitochondrial ribosomal protein L34"/>
    <property type="match status" value="1"/>
</dbReference>
<dbReference type="VEuPathDB" id="FungiDB:LCOR_06460.1"/>
<accession>A0A068S233</accession>
<evidence type="ECO:0000256" key="4">
    <source>
        <dbReference type="ARBA" id="ARBA00035274"/>
    </source>
</evidence>
<dbReference type="Pfam" id="PF00468">
    <property type="entry name" value="Ribosomal_L34"/>
    <property type="match status" value="1"/>
</dbReference>
<name>A0A068S233_9FUNG</name>
<dbReference type="AlphaFoldDB" id="A0A068S233"/>
<evidence type="ECO:0000313" key="5">
    <source>
        <dbReference type="EMBL" id="CDH55306.1"/>
    </source>
</evidence>
<dbReference type="STRING" id="1263082.A0A068S233"/>
<dbReference type="PANTHER" id="PTHR14503">
    <property type="entry name" value="MITOCHONDRIAL RIBOSOMAL PROTEIN 34 FAMILY MEMBER"/>
    <property type="match status" value="1"/>
</dbReference>
<dbReference type="GO" id="GO:0003735">
    <property type="term" value="F:structural constituent of ribosome"/>
    <property type="evidence" value="ECO:0007669"/>
    <property type="project" value="InterPro"/>
</dbReference>
<dbReference type="GO" id="GO:0005762">
    <property type="term" value="C:mitochondrial large ribosomal subunit"/>
    <property type="evidence" value="ECO:0007669"/>
    <property type="project" value="TreeGrafter"/>
</dbReference>
<comment type="caution">
    <text evidence="5">The sequence shown here is derived from an EMBL/GenBank/DDBJ whole genome shotgun (WGS) entry which is preliminary data.</text>
</comment>